<evidence type="ECO:0000259" key="13">
    <source>
        <dbReference type="Pfam" id="PF03958"/>
    </source>
</evidence>
<reference evidence="14" key="1">
    <citation type="submission" date="2022-05" db="EMBL/GenBank/DDBJ databases">
        <title>Schlegelella sp. nov., isolated from mangrove soil.</title>
        <authorList>
            <person name="Liu Y."/>
            <person name="Ge X."/>
            <person name="Liu W."/>
        </authorList>
    </citation>
    <scope>NUCLEOTIDE SEQUENCE</scope>
    <source>
        <strain evidence="14">S2-27</strain>
    </source>
</reference>
<dbReference type="InterPro" id="IPR050810">
    <property type="entry name" value="Bact_Secretion_Sys_Channel"/>
</dbReference>
<evidence type="ECO:0000256" key="8">
    <source>
        <dbReference type="ARBA" id="ARBA00023237"/>
    </source>
</evidence>
<evidence type="ECO:0000313" key="14">
    <source>
        <dbReference type="EMBL" id="MCM5678255.1"/>
    </source>
</evidence>
<dbReference type="RefSeq" id="WP_251776395.1">
    <property type="nucleotide sequence ID" value="NZ_JAMKFE010000001.1"/>
</dbReference>
<keyword evidence="7 9" id="KW-0472">Membrane</keyword>
<comment type="subcellular location">
    <subcellularLocation>
        <location evidence="1 9 10">Cell outer membrane</location>
    </subcellularLocation>
</comment>
<gene>
    <name evidence="9 14" type="primary">sctC</name>
    <name evidence="14" type="ORF">M8A51_01790</name>
</gene>
<evidence type="ECO:0000256" key="6">
    <source>
        <dbReference type="ARBA" id="ARBA00023010"/>
    </source>
</evidence>
<dbReference type="InterPro" id="IPR004846">
    <property type="entry name" value="T2SS/T3SS_dom"/>
</dbReference>
<feature type="region of interest" description="Disordered" evidence="11">
    <location>
        <begin position="213"/>
        <end position="237"/>
    </location>
</feature>
<dbReference type="InterPro" id="IPR004845">
    <property type="entry name" value="T2SS_GspD_CS"/>
</dbReference>
<evidence type="ECO:0000259" key="12">
    <source>
        <dbReference type="Pfam" id="PF00263"/>
    </source>
</evidence>
<dbReference type="Gene3D" id="3.30.1370.120">
    <property type="match status" value="2"/>
</dbReference>
<dbReference type="Pfam" id="PF03958">
    <property type="entry name" value="Secretin_N"/>
    <property type="match status" value="1"/>
</dbReference>
<comment type="function">
    <text evidence="9">Component of the type III secretion system (T3SS), also called injectisome, which is used to inject bacterial effector proteins into eukaryotic host cells. Forms a ring-shaped multimeric structure with an apparent central pore in the outer membrane.</text>
</comment>
<evidence type="ECO:0000256" key="9">
    <source>
        <dbReference type="HAMAP-Rule" id="MF_02219"/>
    </source>
</evidence>
<evidence type="ECO:0000256" key="3">
    <source>
        <dbReference type="ARBA" id="ARBA00022448"/>
    </source>
</evidence>
<comment type="similarity">
    <text evidence="2 9">Belongs to the bacterial secretin family. T3SS SctC subfamily.</text>
</comment>
<dbReference type="NCBIfam" id="TIGR02516">
    <property type="entry name" value="type_III_yscC"/>
    <property type="match status" value="1"/>
</dbReference>
<dbReference type="InterPro" id="IPR003522">
    <property type="entry name" value="T3SS_OM_pore_YscC"/>
</dbReference>
<keyword evidence="3 9" id="KW-0813">Transport</keyword>
<dbReference type="PANTHER" id="PTHR30332:SF5">
    <property type="entry name" value="SPI-1 TYPE 3 SECRETION SYSTEM SECRETIN"/>
    <property type="match status" value="1"/>
</dbReference>
<keyword evidence="5 9" id="KW-0653">Protein transport</keyword>
<evidence type="ECO:0000256" key="5">
    <source>
        <dbReference type="ARBA" id="ARBA00022927"/>
    </source>
</evidence>
<sequence>MTTLLVLLAGAAQAMPIPFPDRRVTLTAREQPIQAFLQDLFGQMDLPVNVSPSVRGQVNGSFDGSAERVLRDIGRAFGLLTYYDGTVVHVYAASDVHTRTLPLSGQAGRQVVRLAHDMGLPDARNTVRAARDGSVLVTGTRRFVEQLEELARASRGSAAAPAPLSFKVFYLRYAWAQDVTLQFGGRQVVVPGVASILRSLVTTSGTQPAYLAQAGPQQPTLPGLRGQGLNRTQSPGRLGLQDEGRALAGVDPLVAAYAGGAAAAQHALAVQSAAPSMLPFGDAQQVRVQVDPRLNAIIVRDAPERMPAYQQLIDALDVEPQSLEIEATIIDIDTDRMRELGVDWRWSNAGNSILFGRGDATDLRLRPDADITPQGRGGFVTAVLGSGDQFVARISALQTEGAARVVSSPQVVTLSNVEAIFENNSTFYVRVAGREEVDLFNISAGTTLRVTPHVFKDGEQVRIKLLVTVEDGALTNDAVDQIPVVERSGINTQALIREGESLLIGGMVRDSSGNQVDKVPLLGDLPLVGNLFKRRSESWARVERMFLISPRLARSRPPPQVPSFSSLDAATPPLIVAPPSTPAERASVETVQP</sequence>
<evidence type="ECO:0000256" key="7">
    <source>
        <dbReference type="ARBA" id="ARBA00023136"/>
    </source>
</evidence>
<dbReference type="PRINTS" id="PR01337">
    <property type="entry name" value="TYPE3OMGPROT"/>
</dbReference>
<dbReference type="Pfam" id="PF00263">
    <property type="entry name" value="Secretin"/>
    <property type="match status" value="1"/>
</dbReference>
<dbReference type="EMBL" id="JAMKFE010000001">
    <property type="protein sequence ID" value="MCM5678255.1"/>
    <property type="molecule type" value="Genomic_DNA"/>
</dbReference>
<feature type="region of interest" description="Disordered" evidence="11">
    <location>
        <begin position="554"/>
        <end position="593"/>
    </location>
</feature>
<feature type="domain" description="Type II/III secretion system secretin-like" evidence="12">
    <location>
        <begin position="396"/>
        <end position="553"/>
    </location>
</feature>
<dbReference type="PANTHER" id="PTHR30332">
    <property type="entry name" value="PROBABLE GENERAL SECRETION PATHWAY PROTEIN D"/>
    <property type="match status" value="1"/>
</dbReference>
<dbReference type="HAMAP" id="MF_02219">
    <property type="entry name" value="Type_III_secretin"/>
    <property type="match status" value="1"/>
</dbReference>
<evidence type="ECO:0000313" key="15">
    <source>
        <dbReference type="Proteomes" id="UP001165541"/>
    </source>
</evidence>
<keyword evidence="6 9" id="KW-0811">Translocation</keyword>
<dbReference type="PROSITE" id="PS00875">
    <property type="entry name" value="T2SP_D"/>
    <property type="match status" value="1"/>
</dbReference>
<comment type="subunit">
    <text evidence="9">The core secretion machinery of the T3SS is composed of approximately 20 different proteins, including cytoplasmic components, a base, an export apparatus and a needle. This subunit is part of the base, which anchors the injectisome in the bacterial cell envelope. Forms a stable homooligomeric complex.</text>
</comment>
<name>A0ABT0YHR1_9BURK</name>
<accession>A0ABT0YHR1</accession>
<evidence type="ECO:0000256" key="1">
    <source>
        <dbReference type="ARBA" id="ARBA00004442"/>
    </source>
</evidence>
<protein>
    <recommendedName>
        <fullName evidence="9">Type 3 secretion system secretin</fullName>
        <shortName evidence="9">T3SS secretin</shortName>
    </recommendedName>
</protein>
<dbReference type="InterPro" id="IPR005644">
    <property type="entry name" value="NolW-like"/>
</dbReference>
<feature type="domain" description="NolW-like" evidence="13">
    <location>
        <begin position="167"/>
        <end position="321"/>
    </location>
</feature>
<keyword evidence="4 9" id="KW-0732">Signal</keyword>
<organism evidence="14 15">
    <name type="scientific">Caldimonas mangrovi</name>
    <dbReference type="NCBI Taxonomy" id="2944811"/>
    <lineage>
        <taxon>Bacteria</taxon>
        <taxon>Pseudomonadati</taxon>
        <taxon>Pseudomonadota</taxon>
        <taxon>Betaproteobacteria</taxon>
        <taxon>Burkholderiales</taxon>
        <taxon>Sphaerotilaceae</taxon>
        <taxon>Caldimonas</taxon>
    </lineage>
</organism>
<keyword evidence="8 9" id="KW-0998">Cell outer membrane</keyword>
<dbReference type="Gene3D" id="3.55.50.30">
    <property type="match status" value="1"/>
</dbReference>
<evidence type="ECO:0000256" key="11">
    <source>
        <dbReference type="SAM" id="MobiDB-lite"/>
    </source>
</evidence>
<evidence type="ECO:0000256" key="10">
    <source>
        <dbReference type="RuleBase" id="RU004004"/>
    </source>
</evidence>
<dbReference type="InterPro" id="IPR038591">
    <property type="entry name" value="NolW-like_sf"/>
</dbReference>
<evidence type="ECO:0000256" key="4">
    <source>
        <dbReference type="ARBA" id="ARBA00022729"/>
    </source>
</evidence>
<keyword evidence="15" id="KW-1185">Reference proteome</keyword>
<comment type="caution">
    <text evidence="14">The sequence shown here is derived from an EMBL/GenBank/DDBJ whole genome shotgun (WGS) entry which is preliminary data.</text>
</comment>
<proteinExistence type="inferred from homology"/>
<evidence type="ECO:0000256" key="2">
    <source>
        <dbReference type="ARBA" id="ARBA00007032"/>
    </source>
</evidence>
<dbReference type="Proteomes" id="UP001165541">
    <property type="component" value="Unassembled WGS sequence"/>
</dbReference>